<dbReference type="Gene3D" id="3.40.525.10">
    <property type="entry name" value="CRAL-TRIO lipid binding domain"/>
    <property type="match status" value="1"/>
</dbReference>
<dbReference type="Proteomes" id="UP000784294">
    <property type="component" value="Unassembled WGS sequence"/>
</dbReference>
<protein>
    <recommendedName>
        <fullName evidence="1">CRAL-TRIO domain-containing protein</fullName>
    </recommendedName>
</protein>
<dbReference type="CDD" id="cd00170">
    <property type="entry name" value="SEC14"/>
    <property type="match status" value="1"/>
</dbReference>
<comment type="caution">
    <text evidence="2">The sequence shown here is derived from an EMBL/GenBank/DDBJ whole genome shotgun (WGS) entry which is preliminary data.</text>
</comment>
<gene>
    <name evidence="2" type="ORF">PXEA_LOCUS30587</name>
</gene>
<feature type="domain" description="CRAL-TRIO" evidence="1">
    <location>
        <begin position="32"/>
        <end position="191"/>
    </location>
</feature>
<dbReference type="OrthoDB" id="28245at2759"/>
<keyword evidence="3" id="KW-1185">Reference proteome</keyword>
<dbReference type="InterPro" id="IPR036865">
    <property type="entry name" value="CRAL-TRIO_dom_sf"/>
</dbReference>
<dbReference type="InterPro" id="IPR011993">
    <property type="entry name" value="PH-like_dom_sf"/>
</dbReference>
<evidence type="ECO:0000313" key="3">
    <source>
        <dbReference type="Proteomes" id="UP000784294"/>
    </source>
</evidence>
<dbReference type="PROSITE" id="PS50191">
    <property type="entry name" value="CRAL_TRIO"/>
    <property type="match status" value="1"/>
</dbReference>
<dbReference type="SUPFAM" id="SSF52087">
    <property type="entry name" value="CRAL/TRIO domain"/>
    <property type="match status" value="1"/>
</dbReference>
<evidence type="ECO:0000313" key="2">
    <source>
        <dbReference type="EMBL" id="VEL37147.1"/>
    </source>
</evidence>
<dbReference type="EMBL" id="CAAALY010254137">
    <property type="protein sequence ID" value="VEL37147.1"/>
    <property type="molecule type" value="Genomic_DNA"/>
</dbReference>
<name>A0A3S5B0R3_9PLAT</name>
<sequence length="224" mass="26760">MHRLEEIVLWTFMELPSNRLEDWVLRGYQFRDSDEFKRLKSLNIFYQIGTSRQGNPVFYYIARRTIEHQGSEHPLLLCLISMTFDAFRNRPFEVVVDLTHASSENRFRTDMLAKWASILGPVVEEYLLAAYIYNCNSWFREYTKMHDRFFVPMKNSRKLTFIDHPSRLNDYIDPDQQKLPGGTLALEEDIKIFNNALKLSQKDTKVTIKVSPRFYFNLKYLFPY</sequence>
<reference evidence="2" key="1">
    <citation type="submission" date="2018-11" db="EMBL/GenBank/DDBJ databases">
        <authorList>
            <consortium name="Pathogen Informatics"/>
        </authorList>
    </citation>
    <scope>NUCLEOTIDE SEQUENCE</scope>
</reference>
<dbReference type="Pfam" id="PF13716">
    <property type="entry name" value="CRAL_TRIO_2"/>
    <property type="match status" value="1"/>
</dbReference>
<proteinExistence type="predicted"/>
<dbReference type="AlphaFoldDB" id="A0A3S5B0R3"/>
<dbReference type="Gene3D" id="2.30.29.30">
    <property type="entry name" value="Pleckstrin-homology domain (PH domain)/Phosphotyrosine-binding domain (PTB)"/>
    <property type="match status" value="1"/>
</dbReference>
<accession>A0A3S5B0R3</accession>
<evidence type="ECO:0000259" key="1">
    <source>
        <dbReference type="PROSITE" id="PS50191"/>
    </source>
</evidence>
<dbReference type="InterPro" id="IPR001251">
    <property type="entry name" value="CRAL-TRIO_dom"/>
</dbReference>
<organism evidence="2 3">
    <name type="scientific">Protopolystoma xenopodis</name>
    <dbReference type="NCBI Taxonomy" id="117903"/>
    <lineage>
        <taxon>Eukaryota</taxon>
        <taxon>Metazoa</taxon>
        <taxon>Spiralia</taxon>
        <taxon>Lophotrochozoa</taxon>
        <taxon>Platyhelminthes</taxon>
        <taxon>Monogenea</taxon>
        <taxon>Polyopisthocotylea</taxon>
        <taxon>Polystomatidea</taxon>
        <taxon>Polystomatidae</taxon>
        <taxon>Protopolystoma</taxon>
    </lineage>
</organism>